<feature type="domain" description="C-CAP/cofactor C-like" evidence="4">
    <location>
        <begin position="764"/>
        <end position="902"/>
    </location>
</feature>
<dbReference type="Gene3D" id="1.25.40.330">
    <property type="entry name" value="Adenylate cyclase-associated CAP, N-terminal domain"/>
    <property type="match status" value="1"/>
</dbReference>
<accession>A0ABR1AJE7</accession>
<dbReference type="InterPro" id="IPR053950">
    <property type="entry name" value="CAP_N"/>
</dbReference>
<reference evidence="5 6" key="1">
    <citation type="submission" date="2023-09" db="EMBL/GenBank/DDBJ databases">
        <title>Genomes of two closely related lineages of the louse Polyplax serrata with different host specificities.</title>
        <authorList>
            <person name="Martinu J."/>
            <person name="Tarabai H."/>
            <person name="Stefka J."/>
            <person name="Hypsa V."/>
        </authorList>
    </citation>
    <scope>NUCLEOTIDE SEQUENCE [LARGE SCALE GENOMIC DNA]</scope>
    <source>
        <strain evidence="5">98ZLc_SE</strain>
    </source>
</reference>
<dbReference type="InterPro" id="IPR028417">
    <property type="entry name" value="CAP_CS_C"/>
</dbReference>
<dbReference type="PANTHER" id="PTHR10652:SF0">
    <property type="entry name" value="ADENYLYL CYCLASE-ASSOCIATED PROTEIN"/>
    <property type="match status" value="1"/>
</dbReference>
<dbReference type="PANTHER" id="PTHR10652">
    <property type="entry name" value="ADENYLYL CYCLASE-ASSOCIATED PROTEIN"/>
    <property type="match status" value="1"/>
</dbReference>
<feature type="region of interest" description="Disordered" evidence="3">
    <location>
        <begin position="1"/>
        <end position="35"/>
    </location>
</feature>
<evidence type="ECO:0000256" key="2">
    <source>
        <dbReference type="SAM" id="Coils"/>
    </source>
</evidence>
<feature type="compositionally biased region" description="Basic and acidic residues" evidence="3">
    <location>
        <begin position="459"/>
        <end position="469"/>
    </location>
</feature>
<comment type="caution">
    <text evidence="5">The sequence shown here is derived from an EMBL/GenBank/DDBJ whole genome shotgun (WGS) entry which is preliminary data.</text>
</comment>
<comment type="similarity">
    <text evidence="1">Belongs to the CAP family.</text>
</comment>
<dbReference type="InterPro" id="IPR036222">
    <property type="entry name" value="CAP_N_sf"/>
</dbReference>
<keyword evidence="6" id="KW-1185">Reference proteome</keyword>
<dbReference type="InterPro" id="IPR013912">
    <property type="entry name" value="Adenylate_cyclase-assoc_CAP_C"/>
</dbReference>
<feature type="compositionally biased region" description="Polar residues" evidence="3">
    <location>
        <begin position="433"/>
        <end position="450"/>
    </location>
</feature>
<sequence length="924" mass="101831">MFKNCCGCQSKKANRKDSEDKGDENETKEKSKETVECVKETAQEIVKVVAQAPSPKFNEGSKEKPVEVVQRLTSSMKKPKPRLSISCEVKIIPTNFPDDLEDIPYEDEAETSKKDSVAEVDEKSGEDNVEDDDDDDDVEDEDPESITISVKNIDGKIIRKSVTEEELIEPPAPDVEARTISPLSDEVFVAGEKSHLELPLHNLGVKLPVSPPGANESLSPKKHPSRSQKRVSMPAVLPRWLSDEEESGGVHEPPATPVARDELALRRHRFFSELLSVAQAANEHRVRFDPFGPSIEIIVGEGEARAQSQAQVKEFESLLNRLEEITLRLEKAVPLLEKGADALGKTISLTKSIEDLLDEHLTPTERENLQLLINSQDSGAEEDTTKETKDGISDEKDDFIIISPDSSADFEELNERDLIFPDDEGLPLESDKGQNTSDKSENSSNSQNTVVIRVVDGGPGEKEVTRNLSDDLPDPQDLPQSELSEEDLLDITNSQSTLKMSVQGFQQVLQGPFASYLQASSQIGGDVAEHAKIVQEAFQAQLQYLSLAAQSGKPSQSEEMKLLQPTSQRIEAIQNYREKHRTSNYFNHLSAISESIPALGWVTVSPAPAPYVKEMNDAGQFYTNRVLKDWKEKDKVHVDWTKAWVQTLSELQAFVKQYHTTGLVWGGTTAPRVGGAPPPPPPGGLPPPPPMLDLGDVAPTGGQDRSALFAEINQGENITRNLKKVTPDMQTHKNPGMRAGPAPFKPPPASIQNQVPRPFKAPSPPEKPPKFAREGKKWFIEYQKGNHNLVVENAEMNNVLYVFKCTDSTLVVKGKINSIFLDSCKKTAVVFDSVVSSIEFVNCQSVQMQVLGMVPTISIDKTDGCQIYLSQESMNVEIVSSKSSEMNVLIPTGSGDFKEYPVPEQFKTTVNKQGLATSAVENKG</sequence>
<name>A0ABR1AJE7_POLSC</name>
<evidence type="ECO:0000313" key="6">
    <source>
        <dbReference type="Proteomes" id="UP001359485"/>
    </source>
</evidence>
<dbReference type="Proteomes" id="UP001359485">
    <property type="component" value="Unassembled WGS sequence"/>
</dbReference>
<dbReference type="SUPFAM" id="SSF101278">
    <property type="entry name" value="N-terminal domain of adenylylcyclase associated protein, CAP"/>
    <property type="match status" value="1"/>
</dbReference>
<dbReference type="InterPro" id="IPR006599">
    <property type="entry name" value="CARP_motif"/>
</dbReference>
<evidence type="ECO:0000256" key="3">
    <source>
        <dbReference type="SAM" id="MobiDB-lite"/>
    </source>
</evidence>
<feature type="region of interest" description="Disordered" evidence="3">
    <location>
        <begin position="208"/>
        <end position="233"/>
    </location>
</feature>
<evidence type="ECO:0000259" key="4">
    <source>
        <dbReference type="PROSITE" id="PS51329"/>
    </source>
</evidence>
<feature type="compositionally biased region" description="Basic and acidic residues" evidence="3">
    <location>
        <begin position="383"/>
        <end position="394"/>
    </location>
</feature>
<dbReference type="SMART" id="SM00673">
    <property type="entry name" value="CARP"/>
    <property type="match status" value="2"/>
</dbReference>
<feature type="region of interest" description="Disordered" evidence="3">
    <location>
        <begin position="420"/>
        <end position="482"/>
    </location>
</feature>
<feature type="compositionally biased region" description="Basic and acidic residues" evidence="3">
    <location>
        <begin position="15"/>
        <end position="35"/>
    </location>
</feature>
<dbReference type="PROSITE" id="PS51329">
    <property type="entry name" value="C_CAP_COFACTOR_C"/>
    <property type="match status" value="1"/>
</dbReference>
<gene>
    <name evidence="5" type="ORF">RUM44_006885</name>
</gene>
<dbReference type="InterPro" id="IPR016098">
    <property type="entry name" value="CAP/MinC_C"/>
</dbReference>
<dbReference type="InterPro" id="IPR001837">
    <property type="entry name" value="Adenylate_cyclase-assoc_CAP"/>
</dbReference>
<dbReference type="Pfam" id="PF08603">
    <property type="entry name" value="CAP_C"/>
    <property type="match status" value="1"/>
</dbReference>
<proteinExistence type="inferred from homology"/>
<evidence type="ECO:0000313" key="5">
    <source>
        <dbReference type="EMBL" id="KAK6620484.1"/>
    </source>
</evidence>
<feature type="compositionally biased region" description="Pro residues" evidence="3">
    <location>
        <begin position="676"/>
        <end position="691"/>
    </location>
</feature>
<feature type="compositionally biased region" description="Basic and acidic residues" evidence="3">
    <location>
        <begin position="110"/>
        <end position="126"/>
    </location>
</feature>
<dbReference type="InterPro" id="IPR017901">
    <property type="entry name" value="C-CAP_CF_C-like"/>
</dbReference>
<evidence type="ECO:0000256" key="1">
    <source>
        <dbReference type="ARBA" id="ARBA00007659"/>
    </source>
</evidence>
<dbReference type="EMBL" id="JAWJWF010000048">
    <property type="protein sequence ID" value="KAK6620484.1"/>
    <property type="molecule type" value="Genomic_DNA"/>
</dbReference>
<feature type="compositionally biased region" description="Acidic residues" evidence="3">
    <location>
        <begin position="98"/>
        <end position="109"/>
    </location>
</feature>
<feature type="compositionally biased region" description="Acidic residues" evidence="3">
    <location>
        <begin position="127"/>
        <end position="144"/>
    </location>
</feature>
<dbReference type="Pfam" id="PF21938">
    <property type="entry name" value="CAP_N"/>
    <property type="match status" value="1"/>
</dbReference>
<organism evidence="5 6">
    <name type="scientific">Polyplax serrata</name>
    <name type="common">Common mouse louse</name>
    <dbReference type="NCBI Taxonomy" id="468196"/>
    <lineage>
        <taxon>Eukaryota</taxon>
        <taxon>Metazoa</taxon>
        <taxon>Ecdysozoa</taxon>
        <taxon>Arthropoda</taxon>
        <taxon>Hexapoda</taxon>
        <taxon>Insecta</taxon>
        <taxon>Pterygota</taxon>
        <taxon>Neoptera</taxon>
        <taxon>Paraneoptera</taxon>
        <taxon>Psocodea</taxon>
        <taxon>Troctomorpha</taxon>
        <taxon>Phthiraptera</taxon>
        <taxon>Anoplura</taxon>
        <taxon>Polyplacidae</taxon>
        <taxon>Polyplax</taxon>
    </lineage>
</organism>
<feature type="region of interest" description="Disordered" evidence="3">
    <location>
        <begin position="95"/>
        <end position="150"/>
    </location>
</feature>
<feature type="region of interest" description="Disordered" evidence="3">
    <location>
        <begin position="373"/>
        <end position="399"/>
    </location>
</feature>
<protein>
    <recommendedName>
        <fullName evidence="4">C-CAP/cofactor C-like domain-containing protein</fullName>
    </recommendedName>
</protein>
<feature type="coiled-coil region" evidence="2">
    <location>
        <begin position="305"/>
        <end position="332"/>
    </location>
</feature>
<dbReference type="PROSITE" id="PS01089">
    <property type="entry name" value="CAP_2"/>
    <property type="match status" value="1"/>
</dbReference>
<dbReference type="SUPFAM" id="SSF69340">
    <property type="entry name" value="C-terminal domain of adenylylcyclase associated protein"/>
    <property type="match status" value="1"/>
</dbReference>
<feature type="compositionally biased region" description="Basic residues" evidence="3">
    <location>
        <begin position="220"/>
        <end position="229"/>
    </location>
</feature>
<dbReference type="InterPro" id="IPR036223">
    <property type="entry name" value="CAP_C_sf"/>
</dbReference>
<keyword evidence="2" id="KW-0175">Coiled coil</keyword>
<feature type="region of interest" description="Disordered" evidence="3">
    <location>
        <begin position="669"/>
        <end position="691"/>
    </location>
</feature>
<dbReference type="Gene3D" id="2.160.20.70">
    <property type="match status" value="1"/>
</dbReference>